<name>X1GIU6_9ZZZZ</name>
<dbReference type="PANTHER" id="PTHR43656">
    <property type="entry name" value="BINDING OXIDOREDUCTASE, PUTATIVE (AFU_ORTHOLOGUE AFUA_2G08260)-RELATED"/>
    <property type="match status" value="1"/>
</dbReference>
<keyword evidence="1" id="KW-0285">Flavoprotein</keyword>
<dbReference type="InterPro" id="IPR051799">
    <property type="entry name" value="NADH_flavin_oxidoreductase"/>
</dbReference>
<accession>X1GIU6</accession>
<dbReference type="PANTHER" id="PTHR43656:SF2">
    <property type="entry name" value="BINDING OXIDOREDUCTASE, PUTATIVE (AFU_ORTHOLOGUE AFUA_2G08260)-RELATED"/>
    <property type="match status" value="1"/>
</dbReference>
<evidence type="ECO:0000256" key="1">
    <source>
        <dbReference type="ARBA" id="ARBA00022630"/>
    </source>
</evidence>
<comment type="caution">
    <text evidence="3">The sequence shown here is derived from an EMBL/GenBank/DDBJ whole genome shotgun (WGS) entry which is preliminary data.</text>
</comment>
<feature type="non-terminal residue" evidence="3">
    <location>
        <position position="1"/>
    </location>
</feature>
<dbReference type="EMBL" id="BARU01023779">
    <property type="protein sequence ID" value="GAH57097.1"/>
    <property type="molecule type" value="Genomic_DNA"/>
</dbReference>
<proteinExistence type="predicted"/>
<evidence type="ECO:0000256" key="2">
    <source>
        <dbReference type="ARBA" id="ARBA00023002"/>
    </source>
</evidence>
<reference evidence="3" key="1">
    <citation type="journal article" date="2014" name="Front. Microbiol.">
        <title>High frequency of phylogenetically diverse reductive dehalogenase-homologous genes in deep subseafloor sedimentary metagenomes.</title>
        <authorList>
            <person name="Kawai M."/>
            <person name="Futagami T."/>
            <person name="Toyoda A."/>
            <person name="Takaki Y."/>
            <person name="Nishi S."/>
            <person name="Hori S."/>
            <person name="Arai W."/>
            <person name="Tsubouchi T."/>
            <person name="Morono Y."/>
            <person name="Uchiyama I."/>
            <person name="Ito T."/>
            <person name="Fujiyama A."/>
            <person name="Inagaki F."/>
            <person name="Takami H."/>
        </authorList>
    </citation>
    <scope>NUCLEOTIDE SEQUENCE</scope>
    <source>
        <strain evidence="3">Expedition CK06-06</strain>
    </source>
</reference>
<dbReference type="Gene3D" id="3.20.20.70">
    <property type="entry name" value="Aldolase class I"/>
    <property type="match status" value="1"/>
</dbReference>
<organism evidence="3">
    <name type="scientific">marine sediment metagenome</name>
    <dbReference type="NCBI Taxonomy" id="412755"/>
    <lineage>
        <taxon>unclassified sequences</taxon>
        <taxon>metagenomes</taxon>
        <taxon>ecological metagenomes</taxon>
    </lineage>
</organism>
<evidence type="ECO:0000313" key="3">
    <source>
        <dbReference type="EMBL" id="GAH57097.1"/>
    </source>
</evidence>
<dbReference type="SUPFAM" id="SSF51395">
    <property type="entry name" value="FMN-linked oxidoreductases"/>
    <property type="match status" value="1"/>
</dbReference>
<gene>
    <name evidence="3" type="ORF">S03H2_38551</name>
</gene>
<dbReference type="AlphaFoldDB" id="X1GIU6"/>
<dbReference type="InterPro" id="IPR013785">
    <property type="entry name" value="Aldolase_TIM"/>
</dbReference>
<keyword evidence="2" id="KW-0560">Oxidoreductase</keyword>
<sequence length="254" mass="28231">LSAVTRPGKYGGSFENRTHFMREIVKGIQSECPGLKIGVRISSFDMPPFRPDKENVGRMVKYQDDSGRYPYAFGGDPEVLGGIKLDEPLMLMKLMEEIGVELVNFTAASPYYNPHLSRPAYYPPSDGYLPPEDPIIGVARHIQVAAELKAAAQNLACVGSAYSYLQEWIPNVAQAVVRTKRIDFVGLGRSTLSYPDLPADVLAGCPLKRNHICRTFSDCTTAPRKGLVSGCYPLDDFYKRRPEAEKLKRIKKAL</sequence>
<protein>
    <submittedName>
        <fullName evidence="3">Uncharacterized protein</fullName>
    </submittedName>
</protein>
<dbReference type="GO" id="GO:0016491">
    <property type="term" value="F:oxidoreductase activity"/>
    <property type="evidence" value="ECO:0007669"/>
    <property type="project" value="UniProtKB-KW"/>
</dbReference>